<accession>A0A1I1FUR5</accession>
<dbReference type="RefSeq" id="WP_091960414.1">
    <property type="nucleotide sequence ID" value="NZ_FOLH01000002.1"/>
</dbReference>
<organism evidence="2 3">
    <name type="scientific">Marinospirillum celere</name>
    <dbReference type="NCBI Taxonomy" id="1122252"/>
    <lineage>
        <taxon>Bacteria</taxon>
        <taxon>Pseudomonadati</taxon>
        <taxon>Pseudomonadota</taxon>
        <taxon>Gammaproteobacteria</taxon>
        <taxon>Oceanospirillales</taxon>
        <taxon>Oceanospirillaceae</taxon>
        <taxon>Marinospirillum</taxon>
    </lineage>
</organism>
<name>A0A1I1FUR5_9GAMM</name>
<dbReference type="Proteomes" id="UP000199058">
    <property type="component" value="Unassembled WGS sequence"/>
</dbReference>
<protein>
    <submittedName>
        <fullName evidence="2">Histidine phosphatase superfamily (Branch 1)</fullName>
    </submittedName>
</protein>
<keyword evidence="3" id="KW-1185">Reference proteome</keyword>
<dbReference type="SUPFAM" id="SSF53254">
    <property type="entry name" value="Phosphoglycerate mutase-like"/>
    <property type="match status" value="1"/>
</dbReference>
<dbReference type="STRING" id="1122252.SAMN05660443_1112"/>
<keyword evidence="1" id="KW-0732">Signal</keyword>
<feature type="signal peptide" evidence="1">
    <location>
        <begin position="1"/>
        <end position="25"/>
    </location>
</feature>
<dbReference type="Pfam" id="PF00300">
    <property type="entry name" value="His_Phos_1"/>
    <property type="match status" value="1"/>
</dbReference>
<gene>
    <name evidence="2" type="ORF">SAMN05660443_1112</name>
</gene>
<evidence type="ECO:0000313" key="2">
    <source>
        <dbReference type="EMBL" id="SFC00730.1"/>
    </source>
</evidence>
<sequence length="217" mass="23863">MNNKHSKLLLVFVFLIAGINLPAFAFEPQRAAPELLDQLKTGGYVLYIRHGHTDSSIPDQVPVSLDDCATQRPLTAKGHQQMQQLGQALTRLQLPLDPIISSPFCRTLDSTEAAFPTTGYQVEELLMYTAALTSEEKEPVIARTLGLISKPQPEGSNRALVAHAPNLAELIDYFPPEGSLVIFKPLGDGNFQYLGSIYPDDWPRLLKAKGLADDNQP</sequence>
<reference evidence="2 3" key="1">
    <citation type="submission" date="2016-10" db="EMBL/GenBank/DDBJ databases">
        <authorList>
            <person name="de Groot N.N."/>
        </authorList>
    </citation>
    <scope>NUCLEOTIDE SEQUENCE [LARGE SCALE GENOMIC DNA]</scope>
    <source>
        <strain evidence="2 3">DSM 18438</strain>
    </source>
</reference>
<evidence type="ECO:0000256" key="1">
    <source>
        <dbReference type="SAM" id="SignalP"/>
    </source>
</evidence>
<proteinExistence type="predicted"/>
<dbReference type="CDD" id="cd07040">
    <property type="entry name" value="HP"/>
    <property type="match status" value="1"/>
</dbReference>
<dbReference type="AlphaFoldDB" id="A0A1I1FUR5"/>
<feature type="chain" id="PRO_5011486739" evidence="1">
    <location>
        <begin position="26"/>
        <end position="217"/>
    </location>
</feature>
<dbReference type="Gene3D" id="3.40.50.1240">
    <property type="entry name" value="Phosphoglycerate mutase-like"/>
    <property type="match status" value="1"/>
</dbReference>
<dbReference type="InterPro" id="IPR013078">
    <property type="entry name" value="His_Pase_superF_clade-1"/>
</dbReference>
<dbReference type="OrthoDB" id="8685508at2"/>
<dbReference type="InterPro" id="IPR029033">
    <property type="entry name" value="His_PPase_superfam"/>
</dbReference>
<dbReference type="EMBL" id="FOLH01000002">
    <property type="protein sequence ID" value="SFC00730.1"/>
    <property type="molecule type" value="Genomic_DNA"/>
</dbReference>
<evidence type="ECO:0000313" key="3">
    <source>
        <dbReference type="Proteomes" id="UP000199058"/>
    </source>
</evidence>